<gene>
    <name evidence="4" type="ORF">Acr_15g0011270</name>
</gene>
<evidence type="ECO:0000256" key="3">
    <source>
        <dbReference type="SAM" id="MobiDB-lite"/>
    </source>
</evidence>
<dbReference type="OrthoDB" id="294295at2759"/>
<organism evidence="4 5">
    <name type="scientific">Actinidia rufa</name>
    <dbReference type="NCBI Taxonomy" id="165716"/>
    <lineage>
        <taxon>Eukaryota</taxon>
        <taxon>Viridiplantae</taxon>
        <taxon>Streptophyta</taxon>
        <taxon>Embryophyta</taxon>
        <taxon>Tracheophyta</taxon>
        <taxon>Spermatophyta</taxon>
        <taxon>Magnoliopsida</taxon>
        <taxon>eudicotyledons</taxon>
        <taxon>Gunneridae</taxon>
        <taxon>Pentapetalae</taxon>
        <taxon>asterids</taxon>
        <taxon>Ericales</taxon>
        <taxon>Actinidiaceae</taxon>
        <taxon>Actinidia</taxon>
    </lineage>
</organism>
<dbReference type="Pfam" id="PF13561">
    <property type="entry name" value="adh_short_C2"/>
    <property type="match status" value="1"/>
</dbReference>
<dbReference type="GO" id="GO:0016491">
    <property type="term" value="F:oxidoreductase activity"/>
    <property type="evidence" value="ECO:0007669"/>
    <property type="project" value="UniProtKB-KW"/>
</dbReference>
<dbReference type="Proteomes" id="UP000585474">
    <property type="component" value="Unassembled WGS sequence"/>
</dbReference>
<evidence type="ECO:0008006" key="6">
    <source>
        <dbReference type="Google" id="ProtNLM"/>
    </source>
</evidence>
<keyword evidence="5" id="KW-1185">Reference proteome</keyword>
<reference evidence="4 5" key="1">
    <citation type="submission" date="2019-07" db="EMBL/GenBank/DDBJ databases">
        <title>De Novo Assembly of kiwifruit Actinidia rufa.</title>
        <authorList>
            <person name="Sugita-Konishi S."/>
            <person name="Sato K."/>
            <person name="Mori E."/>
            <person name="Abe Y."/>
            <person name="Kisaki G."/>
            <person name="Hamano K."/>
            <person name="Suezawa K."/>
            <person name="Otani M."/>
            <person name="Fukuda T."/>
            <person name="Manabe T."/>
            <person name="Gomi K."/>
            <person name="Tabuchi M."/>
            <person name="Akimitsu K."/>
            <person name="Kataoka I."/>
        </authorList>
    </citation>
    <scope>NUCLEOTIDE SEQUENCE [LARGE SCALE GENOMIC DNA]</scope>
    <source>
        <strain evidence="5">cv. Fuchu</strain>
    </source>
</reference>
<dbReference type="InterPro" id="IPR036291">
    <property type="entry name" value="NAD(P)-bd_dom_sf"/>
</dbReference>
<dbReference type="Gene3D" id="3.40.50.720">
    <property type="entry name" value="NAD(P)-binding Rossmann-like Domain"/>
    <property type="match status" value="1"/>
</dbReference>
<protein>
    <recommendedName>
        <fullName evidence="6">NAD(P)-binding Rossmann-fold superfamily protein</fullName>
    </recommendedName>
</protein>
<feature type="compositionally biased region" description="Basic and acidic residues" evidence="3">
    <location>
        <begin position="124"/>
        <end position="137"/>
    </location>
</feature>
<dbReference type="EMBL" id="BJWL01000015">
    <property type="protein sequence ID" value="GFZ02519.1"/>
    <property type="molecule type" value="Genomic_DNA"/>
</dbReference>
<sequence length="147" mass="15590">MDREFMAQLKGKGTVIIGGASGIERLLHDFSESDVQQAVNTAIAKNGKLDIMFNNAGISSDMDPRIEATDNEDLKRVFNVNVFGAFLGAKHAARVMIPAKKGISFSSMASVVCVGAPMPIGNTDDARESNADVEGRANGRSSGSRQT</sequence>
<accession>A0A7J0FUZ3</accession>
<feature type="region of interest" description="Disordered" evidence="3">
    <location>
        <begin position="123"/>
        <end position="147"/>
    </location>
</feature>
<comment type="similarity">
    <text evidence="1">Belongs to the short-chain dehydrogenases/reductases (SDR) family.</text>
</comment>
<evidence type="ECO:0000313" key="5">
    <source>
        <dbReference type="Proteomes" id="UP000585474"/>
    </source>
</evidence>
<dbReference type="PANTHER" id="PTHR43180:SF67">
    <property type="entry name" value="SECOISOLARICIRESINOL DEHYDROGENASE"/>
    <property type="match status" value="1"/>
</dbReference>
<dbReference type="PANTHER" id="PTHR43180">
    <property type="entry name" value="3-OXOACYL-(ACYL-CARRIER-PROTEIN) REDUCTASE (AFU_ORTHOLOGUE AFUA_6G11210)"/>
    <property type="match status" value="1"/>
</dbReference>
<dbReference type="AlphaFoldDB" id="A0A7J0FUZ3"/>
<dbReference type="InterPro" id="IPR002347">
    <property type="entry name" value="SDR_fam"/>
</dbReference>
<evidence type="ECO:0000313" key="4">
    <source>
        <dbReference type="EMBL" id="GFZ02519.1"/>
    </source>
</evidence>
<dbReference type="SUPFAM" id="SSF51735">
    <property type="entry name" value="NAD(P)-binding Rossmann-fold domains"/>
    <property type="match status" value="1"/>
</dbReference>
<comment type="caution">
    <text evidence="4">The sequence shown here is derived from an EMBL/GenBank/DDBJ whole genome shotgun (WGS) entry which is preliminary data.</text>
</comment>
<keyword evidence="2" id="KW-0560">Oxidoreductase</keyword>
<evidence type="ECO:0000256" key="1">
    <source>
        <dbReference type="ARBA" id="ARBA00006484"/>
    </source>
</evidence>
<proteinExistence type="inferred from homology"/>
<evidence type="ECO:0000256" key="2">
    <source>
        <dbReference type="ARBA" id="ARBA00023002"/>
    </source>
</evidence>
<name>A0A7J0FUZ3_9ERIC</name>